<dbReference type="Proteomes" id="UP001150942">
    <property type="component" value="Unassembled WGS sequence"/>
</dbReference>
<accession>A0A9W9MKR4</accession>
<dbReference type="OrthoDB" id="2440450at2759"/>
<evidence type="ECO:0000313" key="3">
    <source>
        <dbReference type="Proteomes" id="UP001150942"/>
    </source>
</evidence>
<reference evidence="2" key="2">
    <citation type="journal article" date="2023" name="IMA Fungus">
        <title>Comparative genomic study of the Penicillium genus elucidates a diverse pangenome and 15 lateral gene transfer events.</title>
        <authorList>
            <person name="Petersen C."/>
            <person name="Sorensen T."/>
            <person name="Nielsen M.R."/>
            <person name="Sondergaard T.E."/>
            <person name="Sorensen J.L."/>
            <person name="Fitzpatrick D.A."/>
            <person name="Frisvad J.C."/>
            <person name="Nielsen K.L."/>
        </authorList>
    </citation>
    <scope>NUCLEOTIDE SEQUENCE</scope>
    <source>
        <strain evidence="2">IBT 20477</strain>
    </source>
</reference>
<comment type="caution">
    <text evidence="2">The sequence shown here is derived from an EMBL/GenBank/DDBJ whole genome shotgun (WGS) entry which is preliminary data.</text>
</comment>
<organism evidence="2 3">
    <name type="scientific">Penicillium cf. viridicatum</name>
    <dbReference type="NCBI Taxonomy" id="2972119"/>
    <lineage>
        <taxon>Eukaryota</taxon>
        <taxon>Fungi</taxon>
        <taxon>Dikarya</taxon>
        <taxon>Ascomycota</taxon>
        <taxon>Pezizomycotina</taxon>
        <taxon>Eurotiomycetes</taxon>
        <taxon>Eurotiomycetidae</taxon>
        <taxon>Eurotiales</taxon>
        <taxon>Aspergillaceae</taxon>
        <taxon>Penicillium</taxon>
    </lineage>
</organism>
<evidence type="ECO:0000256" key="1">
    <source>
        <dbReference type="SAM" id="MobiDB-lite"/>
    </source>
</evidence>
<sequence length="409" mass="45254">MDSKQNFPLPVMATETSPTASKISPTDSIPSISSLPSLTSSSSSTSEARCVPTLTAPAIPKDKLGEPSEMEGNRNQLSRTMSQLAEAGYRPVWSREHGYPGAIPEDIGEYLDSNSYRFYELVGPLSSIFWLAGLDELVDAVDDPAIALQDEVRAIPINVSVTWILEHLFEESKIPGPMYDRFFFEYYQDPVVTMPIRLDPIPSQVGDQYAVHRLEHLFPAWRPQRLPQEIATARVKGDKNKTRLSTKILKDYVSKLGGGSFLFRVSTRPALAALMAFFAPIIHHKNLDNEFGPGIYTSNSLEWVLSFGSVNSALLVFKNSDFRNSNVWSPPVSDWQHIVATWTRKPLSDVPGSVPLEWRTADVIRGPISEPGSLKNSLPAPGNFSQIVAASYRGCEALSASLAMIIWLE</sequence>
<dbReference type="EMBL" id="JAPQKQ010000003">
    <property type="protein sequence ID" value="KAJ5203191.1"/>
    <property type="molecule type" value="Genomic_DNA"/>
</dbReference>
<proteinExistence type="predicted"/>
<feature type="region of interest" description="Disordered" evidence="1">
    <location>
        <begin position="1"/>
        <end position="72"/>
    </location>
</feature>
<reference evidence="2" key="1">
    <citation type="submission" date="2022-11" db="EMBL/GenBank/DDBJ databases">
        <authorList>
            <person name="Petersen C."/>
        </authorList>
    </citation>
    <scope>NUCLEOTIDE SEQUENCE</scope>
    <source>
        <strain evidence="2">IBT 20477</strain>
    </source>
</reference>
<keyword evidence="3" id="KW-1185">Reference proteome</keyword>
<dbReference type="AlphaFoldDB" id="A0A9W9MKR4"/>
<protein>
    <submittedName>
        <fullName evidence="2">Uncharacterized protein</fullName>
    </submittedName>
</protein>
<gene>
    <name evidence="2" type="ORF">N7449_005270</name>
</gene>
<feature type="compositionally biased region" description="Low complexity" evidence="1">
    <location>
        <begin position="21"/>
        <end position="46"/>
    </location>
</feature>
<name>A0A9W9MKR4_9EURO</name>
<evidence type="ECO:0000313" key="2">
    <source>
        <dbReference type="EMBL" id="KAJ5203191.1"/>
    </source>
</evidence>